<organism evidence="2 3">
    <name type="scientific">Ottowia thiooxydans</name>
    <dbReference type="NCBI Taxonomy" id="219182"/>
    <lineage>
        <taxon>Bacteria</taxon>
        <taxon>Pseudomonadati</taxon>
        <taxon>Pseudomonadota</taxon>
        <taxon>Betaproteobacteria</taxon>
        <taxon>Burkholderiales</taxon>
        <taxon>Comamonadaceae</taxon>
        <taxon>Ottowia</taxon>
    </lineage>
</organism>
<dbReference type="PANTHER" id="PTHR43303">
    <property type="entry name" value="NADPH DEHYDROGENASE C23G7.10C-RELATED"/>
    <property type="match status" value="1"/>
</dbReference>
<sequence>MSILLSPLSVNGLTLSNRMALSPMCQYKAVDGLAGAWHQAHYGARAIGGVGLVMLESTAITAEGRITHGCLGLWNDAQEQALRALVANGHDLGAAMGIQLNHAGRKGSAQVPWHGGKALGINDGAWPVPAPSALAQDGGMSQPTAMSRDDIERTVAAYAAAAQRAVRAGFDVVELHLAHGYLLHQFLSPLSNQRDDEFGGDFDGRTRFPLQALQAVRAVLPAAMPLFVRLSCTDGVPGGWTVDESVKLARLLRAAGVDLIDCTSGGIAPPQPRPAGVAFNADAAQRVRSEGDIATGTVGGITDAAQAEQILATGQADLLLLGRALLSDPFWPLRGRRELVPSPYLRAQF</sequence>
<dbReference type="InterPro" id="IPR013785">
    <property type="entry name" value="Aldolase_TIM"/>
</dbReference>
<dbReference type="EMBL" id="JBEPSH010000002">
    <property type="protein sequence ID" value="MET4576199.1"/>
    <property type="molecule type" value="Genomic_DNA"/>
</dbReference>
<comment type="caution">
    <text evidence="2">The sequence shown here is derived from an EMBL/GenBank/DDBJ whole genome shotgun (WGS) entry which is preliminary data.</text>
</comment>
<dbReference type="InterPro" id="IPR044152">
    <property type="entry name" value="YqjM-like"/>
</dbReference>
<protein>
    <submittedName>
        <fullName evidence="2">2,4-dienoyl-CoA reductase-like NADH-dependent reductase (Old Yellow Enzyme family)</fullName>
    </submittedName>
</protein>
<name>A0ABV2Q589_9BURK</name>
<dbReference type="Proteomes" id="UP001549320">
    <property type="component" value="Unassembled WGS sequence"/>
</dbReference>
<dbReference type="InterPro" id="IPR001155">
    <property type="entry name" value="OxRdtase_FMN_N"/>
</dbReference>
<dbReference type="SUPFAM" id="SSF51395">
    <property type="entry name" value="FMN-linked oxidoreductases"/>
    <property type="match status" value="1"/>
</dbReference>
<proteinExistence type="predicted"/>
<dbReference type="Pfam" id="PF00724">
    <property type="entry name" value="Oxidored_FMN"/>
    <property type="match status" value="1"/>
</dbReference>
<dbReference type="PANTHER" id="PTHR43303:SF3">
    <property type="entry name" value="BLR3436 PROTEIN"/>
    <property type="match status" value="1"/>
</dbReference>
<dbReference type="CDD" id="cd02932">
    <property type="entry name" value="OYE_YqiM_FMN"/>
    <property type="match status" value="1"/>
</dbReference>
<evidence type="ECO:0000313" key="3">
    <source>
        <dbReference type="Proteomes" id="UP001549320"/>
    </source>
</evidence>
<feature type="domain" description="NADH:flavin oxidoreductase/NADH oxidase N-terminal" evidence="1">
    <location>
        <begin position="4"/>
        <end position="334"/>
    </location>
</feature>
<evidence type="ECO:0000259" key="1">
    <source>
        <dbReference type="Pfam" id="PF00724"/>
    </source>
</evidence>
<dbReference type="RefSeq" id="WP_354442151.1">
    <property type="nucleotide sequence ID" value="NZ_JBEPSH010000002.1"/>
</dbReference>
<accession>A0ABV2Q589</accession>
<reference evidence="2 3" key="1">
    <citation type="submission" date="2024-06" db="EMBL/GenBank/DDBJ databases">
        <title>Sorghum-associated microbial communities from plants grown in Nebraska, USA.</title>
        <authorList>
            <person name="Schachtman D."/>
        </authorList>
    </citation>
    <scope>NUCLEOTIDE SEQUENCE [LARGE SCALE GENOMIC DNA]</scope>
    <source>
        <strain evidence="2 3">2709</strain>
    </source>
</reference>
<dbReference type="Gene3D" id="3.20.20.70">
    <property type="entry name" value="Aldolase class I"/>
    <property type="match status" value="1"/>
</dbReference>
<gene>
    <name evidence="2" type="ORF">ABIE13_001299</name>
</gene>
<evidence type="ECO:0000313" key="2">
    <source>
        <dbReference type="EMBL" id="MET4576199.1"/>
    </source>
</evidence>
<keyword evidence="3" id="KW-1185">Reference proteome</keyword>